<dbReference type="Pfam" id="PF12804">
    <property type="entry name" value="NTP_transf_3"/>
    <property type="match status" value="1"/>
</dbReference>
<organism evidence="3 9">
    <name type="scientific">Metallosphaera sedula</name>
    <dbReference type="NCBI Taxonomy" id="43687"/>
    <lineage>
        <taxon>Archaea</taxon>
        <taxon>Thermoproteota</taxon>
        <taxon>Thermoprotei</taxon>
        <taxon>Sulfolobales</taxon>
        <taxon>Sulfolobaceae</taxon>
        <taxon>Metallosphaera</taxon>
    </lineage>
</organism>
<protein>
    <submittedName>
        <fullName evidence="3">Molybdopterin-guanine dinucleotide biosynthesis protein A-like protein</fullName>
    </submittedName>
    <submittedName>
        <fullName evidence="4">Molybdopterin-guanine dinucleotide biosynthesis protein MobA</fullName>
    </submittedName>
</protein>
<dbReference type="EMBL" id="CP008822">
    <property type="protein sequence ID" value="AIM28147.1"/>
    <property type="molecule type" value="Genomic_DNA"/>
</dbReference>
<dbReference type="EMBL" id="CP012176">
    <property type="protein sequence ID" value="AKV83934.1"/>
    <property type="molecule type" value="Genomic_DNA"/>
</dbReference>
<reference evidence="3 9" key="1">
    <citation type="journal article" date="2014" name="J. Bacteriol.">
        <title>Role of an Archaeal PitA Transporter in the Copper and Arsenic Resistance of Metallosphaera sedula, an Extreme Thermoacidophile.</title>
        <authorList>
            <person name="McCarthy S."/>
            <person name="Ai C."/>
            <person name="Wheaton G."/>
            <person name="Tevatia R."/>
            <person name="Eckrich V."/>
            <person name="Kelly R."/>
            <person name="Blum P."/>
        </authorList>
    </citation>
    <scope>NUCLEOTIDE SEQUENCE [LARGE SCALE GENOMIC DNA]</scope>
    <source>
        <strain evidence="3 9">CuR1</strain>
    </source>
</reference>
<evidence type="ECO:0000259" key="2">
    <source>
        <dbReference type="Pfam" id="PF12804"/>
    </source>
</evidence>
<gene>
    <name evidence="3" type="ORF">HA72_2024</name>
    <name evidence="4" type="ORF">MsedA_2073</name>
    <name evidence="5" type="ORF">MsedB_2075</name>
    <name evidence="6" type="ORF">MsedC_2073</name>
    <name evidence="7" type="ORF">MsedD_2074</name>
    <name evidence="8" type="ORF">MsedE_2074</name>
</gene>
<keyword evidence="1" id="KW-0808">Transferase</keyword>
<dbReference type="EMBL" id="CP012172">
    <property type="protein sequence ID" value="AKV74970.1"/>
    <property type="molecule type" value="Genomic_DNA"/>
</dbReference>
<evidence type="ECO:0000313" key="11">
    <source>
        <dbReference type="Proteomes" id="UP000061362"/>
    </source>
</evidence>
<dbReference type="Proteomes" id="UP000062398">
    <property type="component" value="Chromosome"/>
</dbReference>
<accession>A0A088E8Z8</accession>
<dbReference type="InterPro" id="IPR025877">
    <property type="entry name" value="MobA-like_NTP_Trfase"/>
</dbReference>
<dbReference type="GO" id="GO:0016779">
    <property type="term" value="F:nucleotidyltransferase activity"/>
    <property type="evidence" value="ECO:0007669"/>
    <property type="project" value="TreeGrafter"/>
</dbReference>
<evidence type="ECO:0000256" key="1">
    <source>
        <dbReference type="ARBA" id="ARBA00022679"/>
    </source>
</evidence>
<evidence type="ECO:0000313" key="5">
    <source>
        <dbReference type="EMBL" id="AKV77208.1"/>
    </source>
</evidence>
<dbReference type="Proteomes" id="UP000061362">
    <property type="component" value="Chromosome"/>
</dbReference>
<evidence type="ECO:0000313" key="4">
    <source>
        <dbReference type="EMBL" id="AKV74970.1"/>
    </source>
</evidence>
<dbReference type="Proteomes" id="UP000068832">
    <property type="component" value="Chromosome"/>
</dbReference>
<dbReference type="SUPFAM" id="SSF53448">
    <property type="entry name" value="Nucleotide-diphospho-sugar transferases"/>
    <property type="match status" value="1"/>
</dbReference>
<sequence>MYRDSFDAVILAGGNSIRFGTDKCEFEIDGKSMLKRVAELFELPIIVTDKPRDIKGKIVQDNWKDGPLKALKLALKLVSKEKVFVTGCDFPFLSRGLVEILCSKQEHVATTLTCGKIQPLLSCYSLDYLKTHIDNFKSMTDLLINSPSVYIAGLREITMIDPHLRTLLNVNRVSDLWKTQRGFWNTRIWNNTTRLFVL</sequence>
<dbReference type="Proteomes" id="UP000062475">
    <property type="component" value="Chromosome"/>
</dbReference>
<evidence type="ECO:0000313" key="6">
    <source>
        <dbReference type="EMBL" id="AKV79458.1"/>
    </source>
</evidence>
<dbReference type="PANTHER" id="PTHR19136">
    <property type="entry name" value="MOLYBDENUM COFACTOR GUANYLYLTRANSFERASE"/>
    <property type="match status" value="1"/>
</dbReference>
<dbReference type="Proteomes" id="UP000029084">
    <property type="component" value="Chromosome"/>
</dbReference>
<name>A0A088E8Z8_9CREN</name>
<dbReference type="EMBL" id="CP012174">
    <property type="protein sequence ID" value="AKV79458.1"/>
    <property type="molecule type" value="Genomic_DNA"/>
</dbReference>
<reference evidence="8 10" key="3">
    <citation type="submission" date="2015-07" db="EMBL/GenBank/DDBJ databases">
        <title>Physiological, transcriptional responses and genome re-sequencing of acid resistant extremely thermoacidophilic Metallosphaera sedula SARC-M1.</title>
        <authorList>
            <person name="Ai C."/>
            <person name="McCarthy S."/>
            <person name="Eckrich V."/>
            <person name="Rudrappa D."/>
            <person name="Qiu G."/>
            <person name="Blum P."/>
        </authorList>
    </citation>
    <scope>NUCLEOTIDE SEQUENCE [LARGE SCALE GENOMIC DNA]</scope>
    <source>
        <strain evidence="8 10">SARC-M1</strain>
    </source>
</reference>
<evidence type="ECO:0000313" key="7">
    <source>
        <dbReference type="EMBL" id="AKV81703.1"/>
    </source>
</evidence>
<dbReference type="Proteomes" id="UP000056255">
    <property type="component" value="Chromosome"/>
</dbReference>
<evidence type="ECO:0000313" key="9">
    <source>
        <dbReference type="Proteomes" id="UP000029084"/>
    </source>
</evidence>
<dbReference type="PATRIC" id="fig|43687.5.peg.2182"/>
<proteinExistence type="predicted"/>
<dbReference type="PANTHER" id="PTHR19136:SF81">
    <property type="entry name" value="MOLYBDENUM COFACTOR GUANYLYLTRANSFERASE"/>
    <property type="match status" value="1"/>
</dbReference>
<dbReference type="EMBL" id="CP012173">
    <property type="protein sequence ID" value="AKV77208.1"/>
    <property type="molecule type" value="Genomic_DNA"/>
</dbReference>
<dbReference type="EMBL" id="CP012175">
    <property type="protein sequence ID" value="AKV81703.1"/>
    <property type="molecule type" value="Genomic_DNA"/>
</dbReference>
<dbReference type="Gene3D" id="3.90.550.10">
    <property type="entry name" value="Spore Coat Polysaccharide Biosynthesis Protein SpsA, Chain A"/>
    <property type="match status" value="1"/>
</dbReference>
<dbReference type="RefSeq" id="WP_012021951.1">
    <property type="nucleotide sequence ID" value="NZ_CP008822.1"/>
</dbReference>
<evidence type="ECO:0000313" key="8">
    <source>
        <dbReference type="EMBL" id="AKV83934.1"/>
    </source>
</evidence>
<evidence type="ECO:0000313" key="14">
    <source>
        <dbReference type="Proteomes" id="UP000068832"/>
    </source>
</evidence>
<evidence type="ECO:0000313" key="12">
    <source>
        <dbReference type="Proteomes" id="UP000062398"/>
    </source>
</evidence>
<evidence type="ECO:0000313" key="3">
    <source>
        <dbReference type="EMBL" id="AIM28147.1"/>
    </source>
</evidence>
<evidence type="ECO:0000313" key="10">
    <source>
        <dbReference type="Proteomes" id="UP000056255"/>
    </source>
</evidence>
<evidence type="ECO:0000313" key="13">
    <source>
        <dbReference type="Proteomes" id="UP000062475"/>
    </source>
</evidence>
<dbReference type="OMA" id="RFGTDKC"/>
<feature type="domain" description="MobA-like NTP transferase" evidence="2">
    <location>
        <begin position="8"/>
        <end position="125"/>
    </location>
</feature>
<dbReference type="AlphaFoldDB" id="A0A088E8Z8"/>
<dbReference type="OrthoDB" id="28434at2157"/>
<dbReference type="InterPro" id="IPR029044">
    <property type="entry name" value="Nucleotide-diphossugar_trans"/>
</dbReference>
<dbReference type="GeneID" id="91756557"/>
<reference evidence="11 12" key="2">
    <citation type="journal article" date="2015" name="Genome Announc.">
        <title>Complete Genome Sequences of Evolved Arsenate-Resistant Metallosphaera sedula Strains.</title>
        <authorList>
            <person name="Ai C."/>
            <person name="McCarthy S."/>
            <person name="Schackwitz W."/>
            <person name="Martin J."/>
            <person name="Lipzen A."/>
            <person name="Blum P."/>
        </authorList>
    </citation>
    <scope>NUCLEOTIDE SEQUENCE [LARGE SCALE GENOMIC DNA]</scope>
    <source>
        <strain evidence="6 12">ARS120-1</strain>
        <strain evidence="7 11">ARS120-2</strain>
        <strain evidence="4 14">ARS50-1</strain>
        <strain evidence="5 13">ARS50-2</strain>
    </source>
</reference>